<evidence type="ECO:0000313" key="2">
    <source>
        <dbReference type="EMBL" id="ELA47937.1"/>
    </source>
</evidence>
<sequence>MPSTQSTLLPKYLITITVVRLLFTTKDLLSPHVNTSTLCLLYTNLLLDLLRLLFVKQLKNTFFFKMVAASFVLEMVVYLILVRDVGWVRAWCAIAFGVFSVGWMVFLHPCYISDEKES</sequence>
<dbReference type="VEuPathDB" id="MicrosporidiaDB:VCUG_00520"/>
<feature type="transmembrane region" description="Helical" evidence="1">
    <location>
        <begin position="62"/>
        <end position="81"/>
    </location>
</feature>
<evidence type="ECO:0000313" key="3">
    <source>
        <dbReference type="Proteomes" id="UP000011081"/>
    </source>
</evidence>
<protein>
    <submittedName>
        <fullName evidence="2">Uncharacterized protein</fullName>
    </submittedName>
</protein>
<keyword evidence="3" id="KW-1185">Reference proteome</keyword>
<proteinExistence type="predicted"/>
<keyword evidence="1" id="KW-1133">Transmembrane helix</keyword>
<dbReference type="GeneID" id="19878407"/>
<dbReference type="EMBL" id="GL877409">
    <property type="protein sequence ID" value="ELA47937.1"/>
    <property type="molecule type" value="Genomic_DNA"/>
</dbReference>
<evidence type="ECO:0000256" key="1">
    <source>
        <dbReference type="SAM" id="Phobius"/>
    </source>
</evidence>
<dbReference type="OMA" id="VRAWCAI"/>
<feature type="transmembrane region" description="Helical" evidence="1">
    <location>
        <begin position="35"/>
        <end position="55"/>
    </location>
</feature>
<organism evidence="2 3">
    <name type="scientific">Vavraia culicis (isolate floridensis)</name>
    <name type="common">Microsporidian parasite</name>
    <dbReference type="NCBI Taxonomy" id="948595"/>
    <lineage>
        <taxon>Eukaryota</taxon>
        <taxon>Fungi</taxon>
        <taxon>Fungi incertae sedis</taxon>
        <taxon>Microsporidia</taxon>
        <taxon>Pleistophoridae</taxon>
        <taxon>Vavraia</taxon>
    </lineage>
</organism>
<dbReference type="HOGENOM" id="CLU_1885743_0_0_1"/>
<feature type="transmembrane region" description="Helical" evidence="1">
    <location>
        <begin position="87"/>
        <end position="107"/>
    </location>
</feature>
<gene>
    <name evidence="2" type="ORF">VCUG_00520</name>
</gene>
<accession>L2GX69</accession>
<name>L2GX69_VAVCU</name>
<dbReference type="OrthoDB" id="10393085at2759"/>
<reference evidence="3" key="1">
    <citation type="submission" date="2011-03" db="EMBL/GenBank/DDBJ databases">
        <title>The genome sequence of Vavraia culicis strain floridensis.</title>
        <authorList>
            <consortium name="The Broad Institute Genome Sequencing Platform"/>
            <person name="Cuomo C."/>
            <person name="Becnel J."/>
            <person name="Sanscrainte N."/>
            <person name="Young S.K."/>
            <person name="Zeng Q."/>
            <person name="Gargeya S."/>
            <person name="Fitzgerald M."/>
            <person name="Haas B."/>
            <person name="Abouelleil A."/>
            <person name="Alvarado L."/>
            <person name="Arachchi H.M."/>
            <person name="Berlin A."/>
            <person name="Chapman S.B."/>
            <person name="Gearin G."/>
            <person name="Goldberg J."/>
            <person name="Griggs A."/>
            <person name="Gujja S."/>
            <person name="Hansen M."/>
            <person name="Heiman D."/>
            <person name="Howarth C."/>
            <person name="Larimer J."/>
            <person name="Lui A."/>
            <person name="MacDonald P.J.P."/>
            <person name="McCowen C."/>
            <person name="Montmayeur A."/>
            <person name="Murphy C."/>
            <person name="Neiman D."/>
            <person name="Pearson M."/>
            <person name="Priest M."/>
            <person name="Roberts A."/>
            <person name="Saif S."/>
            <person name="Shea T."/>
            <person name="Sisk P."/>
            <person name="Stolte C."/>
            <person name="Sykes S."/>
            <person name="Wortman J."/>
            <person name="Nusbaum C."/>
            <person name="Birren B."/>
        </authorList>
    </citation>
    <scope>NUCLEOTIDE SEQUENCE [LARGE SCALE GENOMIC DNA]</scope>
    <source>
        <strain evidence="3">floridensis</strain>
    </source>
</reference>
<keyword evidence="1" id="KW-0472">Membrane</keyword>
<dbReference type="AlphaFoldDB" id="L2GX69"/>
<keyword evidence="1" id="KW-0812">Transmembrane</keyword>
<dbReference type="Proteomes" id="UP000011081">
    <property type="component" value="Unassembled WGS sequence"/>
</dbReference>
<dbReference type="InParanoid" id="L2GX69"/>
<dbReference type="RefSeq" id="XP_008073541.1">
    <property type="nucleotide sequence ID" value="XM_008075350.1"/>
</dbReference>